<dbReference type="Gene3D" id="3.30.750.24">
    <property type="entry name" value="STAS domain"/>
    <property type="match status" value="1"/>
</dbReference>
<sequence>MNDPTVSTARLVTHFRVDVDPTNGLVVVVGVVDATTVGTVNDCISWAGQECGSVTVDLREVVVLTAGATRHLETAVQAARTRGEKVSLVAPHGSMAFRVLSAVRSLLGTHADRLPLQVADVPTGAPGARPVLRLVPDPAPARPVPAVL</sequence>
<keyword evidence="2" id="KW-1185">Reference proteome</keyword>
<accession>A0ABU3PQF2</accession>
<dbReference type="InterPro" id="IPR036513">
    <property type="entry name" value="STAS_dom_sf"/>
</dbReference>
<evidence type="ECO:0000313" key="1">
    <source>
        <dbReference type="EMBL" id="MDT9591453.1"/>
    </source>
</evidence>
<dbReference type="RefSeq" id="WP_315730417.1">
    <property type="nucleotide sequence ID" value="NZ_JAVYII010000001.1"/>
</dbReference>
<comment type="caution">
    <text evidence="1">The sequence shown here is derived from an EMBL/GenBank/DDBJ whole genome shotgun (WGS) entry which is preliminary data.</text>
</comment>
<reference evidence="1 2" key="1">
    <citation type="submission" date="2023-08" db="EMBL/GenBank/DDBJ databases">
        <title>Nocardioides seae sp. nov., a bacterium isolated from a soil.</title>
        <authorList>
            <person name="Wang X."/>
        </authorList>
    </citation>
    <scope>NUCLEOTIDE SEQUENCE [LARGE SCALE GENOMIC DNA]</scope>
    <source>
        <strain evidence="1 2">YZH12</strain>
    </source>
</reference>
<evidence type="ECO:0008006" key="3">
    <source>
        <dbReference type="Google" id="ProtNLM"/>
    </source>
</evidence>
<proteinExistence type="predicted"/>
<organism evidence="1 2">
    <name type="scientific">Nocardioides imazamoxiresistens</name>
    <dbReference type="NCBI Taxonomy" id="3231893"/>
    <lineage>
        <taxon>Bacteria</taxon>
        <taxon>Bacillati</taxon>
        <taxon>Actinomycetota</taxon>
        <taxon>Actinomycetes</taxon>
        <taxon>Propionibacteriales</taxon>
        <taxon>Nocardioidaceae</taxon>
        <taxon>Nocardioides</taxon>
    </lineage>
</organism>
<dbReference type="EMBL" id="JAVYII010000001">
    <property type="protein sequence ID" value="MDT9591453.1"/>
    <property type="molecule type" value="Genomic_DNA"/>
</dbReference>
<dbReference type="Proteomes" id="UP001268542">
    <property type="component" value="Unassembled WGS sequence"/>
</dbReference>
<protein>
    <recommendedName>
        <fullName evidence="3">STAS domain-containing protein</fullName>
    </recommendedName>
</protein>
<gene>
    <name evidence="1" type="ORF">RDV89_00140</name>
</gene>
<evidence type="ECO:0000313" key="2">
    <source>
        <dbReference type="Proteomes" id="UP001268542"/>
    </source>
</evidence>
<name>A0ABU3PQF2_9ACTN</name>